<reference evidence="2 3" key="1">
    <citation type="submission" date="2017-08" db="EMBL/GenBank/DDBJ databases">
        <title>Infants hospitalized years apart are colonized by the same room-sourced microbial strains.</title>
        <authorList>
            <person name="Brooks B."/>
            <person name="Olm M.R."/>
            <person name="Firek B.A."/>
            <person name="Baker R."/>
            <person name="Thomas B.C."/>
            <person name="Morowitz M.J."/>
            <person name="Banfield J.F."/>
        </authorList>
    </citation>
    <scope>NUCLEOTIDE SEQUENCE [LARGE SCALE GENOMIC DNA]</scope>
    <source>
        <strain evidence="2">S2_012_000_R2_81</strain>
    </source>
</reference>
<dbReference type="AlphaFoldDB" id="A0A2W5FHT4"/>
<name>A0A2W5FHT4_9BURK</name>
<protein>
    <submittedName>
        <fullName evidence="2">Uncharacterized protein</fullName>
    </submittedName>
</protein>
<proteinExistence type="predicted"/>
<dbReference type="Proteomes" id="UP000249633">
    <property type="component" value="Unassembled WGS sequence"/>
</dbReference>
<sequence>MIKIQTRQDSQTRRQPLPEGLGWSADDTVEKGRKHEAFDTAFYSGDRRSLARTLRFDRKR</sequence>
<organism evidence="2 3">
    <name type="scientific">Roseateles depolymerans</name>
    <dbReference type="NCBI Taxonomy" id="76731"/>
    <lineage>
        <taxon>Bacteria</taxon>
        <taxon>Pseudomonadati</taxon>
        <taxon>Pseudomonadota</taxon>
        <taxon>Betaproteobacteria</taxon>
        <taxon>Burkholderiales</taxon>
        <taxon>Sphaerotilaceae</taxon>
        <taxon>Roseateles</taxon>
    </lineage>
</organism>
<evidence type="ECO:0000313" key="3">
    <source>
        <dbReference type="Proteomes" id="UP000249633"/>
    </source>
</evidence>
<gene>
    <name evidence="2" type="ORF">DI603_10635</name>
</gene>
<evidence type="ECO:0000313" key="2">
    <source>
        <dbReference type="EMBL" id="PZP32476.1"/>
    </source>
</evidence>
<dbReference type="EMBL" id="QFOD01000008">
    <property type="protein sequence ID" value="PZP32476.1"/>
    <property type="molecule type" value="Genomic_DNA"/>
</dbReference>
<accession>A0A2W5FHT4</accession>
<feature type="region of interest" description="Disordered" evidence="1">
    <location>
        <begin position="1"/>
        <end position="28"/>
    </location>
</feature>
<evidence type="ECO:0000256" key="1">
    <source>
        <dbReference type="SAM" id="MobiDB-lite"/>
    </source>
</evidence>
<comment type="caution">
    <text evidence="2">The sequence shown here is derived from an EMBL/GenBank/DDBJ whole genome shotgun (WGS) entry which is preliminary data.</text>
</comment>